<gene>
    <name evidence="2" type="ORF">ACFSM0_00500</name>
</gene>
<accession>A0ABW5A4Q3</accession>
<sequence>MCNISQQSRRSALALLLGAAALPLAPGLASAEAAKITLPPPGPRDTCPVCGMFVARYPDWIATIQFSDSTAVHFDGPKDFFKFLHDPGKYARGRSRAQITGMGVSDYYNVAMIDAGAALYAVGSDVLGPMGHEFVPLASPADAEDFMRDHKGKRLVSFAEVSPELPFALDEGRFE</sequence>
<dbReference type="PANTHER" id="PTHR41247">
    <property type="entry name" value="HTH-TYPE TRANSCRIPTIONAL REPRESSOR YCNK"/>
    <property type="match status" value="1"/>
</dbReference>
<dbReference type="PROSITE" id="PS51318">
    <property type="entry name" value="TAT"/>
    <property type="match status" value="1"/>
</dbReference>
<keyword evidence="1" id="KW-0732">Signal</keyword>
<keyword evidence="3" id="KW-1185">Reference proteome</keyword>
<dbReference type="Pfam" id="PF05573">
    <property type="entry name" value="NosL"/>
    <property type="match status" value="1"/>
</dbReference>
<dbReference type="RefSeq" id="WP_377385564.1">
    <property type="nucleotide sequence ID" value="NZ_JBHUIX010000001.1"/>
</dbReference>
<proteinExistence type="predicted"/>
<dbReference type="PANTHER" id="PTHR41247:SF1">
    <property type="entry name" value="HTH-TYPE TRANSCRIPTIONAL REPRESSOR YCNK"/>
    <property type="match status" value="1"/>
</dbReference>
<dbReference type="InterPro" id="IPR006311">
    <property type="entry name" value="TAT_signal"/>
</dbReference>
<organism evidence="2 3">
    <name type="scientific">Rhodobacter lacus</name>
    <dbReference type="NCBI Taxonomy" id="1641972"/>
    <lineage>
        <taxon>Bacteria</taxon>
        <taxon>Pseudomonadati</taxon>
        <taxon>Pseudomonadota</taxon>
        <taxon>Alphaproteobacteria</taxon>
        <taxon>Rhodobacterales</taxon>
        <taxon>Rhodobacter group</taxon>
        <taxon>Rhodobacter</taxon>
    </lineage>
</organism>
<evidence type="ECO:0000313" key="3">
    <source>
        <dbReference type="Proteomes" id="UP001597413"/>
    </source>
</evidence>
<dbReference type="InterPro" id="IPR008719">
    <property type="entry name" value="N2O_reductase_NosL"/>
</dbReference>
<evidence type="ECO:0000256" key="1">
    <source>
        <dbReference type="SAM" id="SignalP"/>
    </source>
</evidence>
<comment type="caution">
    <text evidence="2">The sequence shown here is derived from an EMBL/GenBank/DDBJ whole genome shotgun (WGS) entry which is preliminary data.</text>
</comment>
<dbReference type="Proteomes" id="UP001597413">
    <property type="component" value="Unassembled WGS sequence"/>
</dbReference>
<dbReference type="EMBL" id="JBHUIX010000001">
    <property type="protein sequence ID" value="MFD2172561.1"/>
    <property type="molecule type" value="Genomic_DNA"/>
</dbReference>
<feature type="signal peptide" evidence="1">
    <location>
        <begin position="1"/>
        <end position="31"/>
    </location>
</feature>
<dbReference type="Gene3D" id="3.30.70.2050">
    <property type="match status" value="1"/>
</dbReference>
<reference evidence="3" key="1">
    <citation type="journal article" date="2019" name="Int. J. Syst. Evol. Microbiol.">
        <title>The Global Catalogue of Microorganisms (GCM) 10K type strain sequencing project: providing services to taxonomists for standard genome sequencing and annotation.</title>
        <authorList>
            <consortium name="The Broad Institute Genomics Platform"/>
            <consortium name="The Broad Institute Genome Sequencing Center for Infectious Disease"/>
            <person name="Wu L."/>
            <person name="Ma J."/>
        </authorList>
    </citation>
    <scope>NUCLEOTIDE SEQUENCE [LARGE SCALE GENOMIC DNA]</scope>
    <source>
        <strain evidence="3">CCUG 55131</strain>
    </source>
</reference>
<feature type="chain" id="PRO_5046087285" evidence="1">
    <location>
        <begin position="32"/>
        <end position="175"/>
    </location>
</feature>
<name>A0ABW5A4Q3_9RHOB</name>
<evidence type="ECO:0000313" key="2">
    <source>
        <dbReference type="EMBL" id="MFD2172561.1"/>
    </source>
</evidence>
<dbReference type="SUPFAM" id="SSF160387">
    <property type="entry name" value="NosL/MerB-like"/>
    <property type="match status" value="1"/>
</dbReference>
<protein>
    <submittedName>
        <fullName evidence="2">Nitrous oxide reductase accessory protein NosL</fullName>
    </submittedName>
</protein>